<evidence type="ECO:0000313" key="6">
    <source>
        <dbReference type="Proteomes" id="UP000008043"/>
    </source>
</evidence>
<keyword evidence="6" id="KW-1185">Reference proteome</keyword>
<protein>
    <recommendedName>
        <fullName evidence="4">Lsr2 DNA-binding domain-containing protein</fullName>
    </recommendedName>
</protein>
<dbReference type="Proteomes" id="UP000008043">
    <property type="component" value="Plasmid pSDA1"/>
</dbReference>
<keyword evidence="2" id="KW-0175">Coiled coil</keyword>
<dbReference type="Pfam" id="PF23359">
    <property type="entry name" value="Lsr2_DNA-bd"/>
    <property type="match status" value="1"/>
</dbReference>
<keyword evidence="1" id="KW-0238">DNA-binding</keyword>
<keyword evidence="5" id="KW-0614">Plasmid</keyword>
<dbReference type="PATRIC" id="fig|1214101.3.peg.8626"/>
<dbReference type="InterPro" id="IPR055370">
    <property type="entry name" value="Lsr2_DNA-bd"/>
</dbReference>
<feature type="compositionally biased region" description="Low complexity" evidence="3">
    <location>
        <begin position="142"/>
        <end position="155"/>
    </location>
</feature>
<evidence type="ECO:0000256" key="2">
    <source>
        <dbReference type="SAM" id="Coils"/>
    </source>
</evidence>
<dbReference type="EMBL" id="HE971710">
    <property type="protein sequence ID" value="CCK32917.1"/>
    <property type="molecule type" value="Genomic_DNA"/>
</dbReference>
<reference evidence="5 6" key="1">
    <citation type="journal article" date="2012" name="J. Bacteriol.">
        <title>Genome sequence of the bacterium Streptomyces davawensis JCM 4913 and heterologous production of the unique antibiotic roseoflavin.</title>
        <authorList>
            <person name="Jankowitsch F."/>
            <person name="Schwarz J."/>
            <person name="Ruckert C."/>
            <person name="Gust B."/>
            <person name="Szczepanowski R."/>
            <person name="Blom J."/>
            <person name="Pelzer S."/>
            <person name="Kalinowski J."/>
            <person name="Mack M."/>
        </authorList>
    </citation>
    <scope>NUCLEOTIDE SEQUENCE [LARGE SCALE GENOMIC DNA]</scope>
    <source>
        <strain evidence="6">DSM 101723 / JCM 4913 / KCC S-0913 / 768</strain>
        <plasmid evidence="5 6">pSDA1</plasmid>
    </source>
</reference>
<sequence length="303" mass="31934">MVTDMKEALEAEGGGMTADWQQALAAESRPPRPSPLEELAAAARVTARNARDKHDLAELLDAIGAPSDADTLTALLPHLPDTATGDLMTTQAPNANAYAQAATDMLNRGDNPDQVRETLGLSDAELAEAVQRAEAELAQELGTTPDTDGAPADGPDSPELEAPDTVTAVPEAGIEALLVWGEQHDTKSVQALAAKARTALAELAARRDTEQAVTEAEGRVNRLERELARARAELRQAKTGKPTPTSVTAPAPAHIGKYSKEQLAAIRTWARANGHEVADRGNPARKILDAYFAANPTTAQAVN</sequence>
<evidence type="ECO:0000313" key="5">
    <source>
        <dbReference type="EMBL" id="CCK32917.1"/>
    </source>
</evidence>
<feature type="region of interest" description="Disordered" evidence="3">
    <location>
        <begin position="1"/>
        <end position="34"/>
    </location>
</feature>
<dbReference type="AlphaFoldDB" id="K4RGL6"/>
<proteinExistence type="predicted"/>
<feature type="region of interest" description="Disordered" evidence="3">
    <location>
        <begin position="140"/>
        <end position="163"/>
    </location>
</feature>
<feature type="domain" description="Lsr2 DNA-binding" evidence="4">
    <location>
        <begin position="259"/>
        <end position="294"/>
    </location>
</feature>
<accession>K4RGL6</accession>
<evidence type="ECO:0000256" key="1">
    <source>
        <dbReference type="ARBA" id="ARBA00023125"/>
    </source>
</evidence>
<evidence type="ECO:0000259" key="4">
    <source>
        <dbReference type="Pfam" id="PF23359"/>
    </source>
</evidence>
<feature type="coiled-coil region" evidence="2">
    <location>
        <begin position="206"/>
        <end position="240"/>
    </location>
</feature>
<dbReference type="Gene3D" id="4.10.320.10">
    <property type="entry name" value="E3-binding domain"/>
    <property type="match status" value="1"/>
</dbReference>
<dbReference type="HOGENOM" id="CLU_918021_0_0_11"/>
<evidence type="ECO:0000256" key="3">
    <source>
        <dbReference type="SAM" id="MobiDB-lite"/>
    </source>
</evidence>
<dbReference type="OrthoDB" id="4113332at2"/>
<dbReference type="eggNOG" id="ENOG5031F8Q">
    <property type="taxonomic scope" value="Bacteria"/>
</dbReference>
<organism evidence="6">
    <name type="scientific">Streptomyces davaonensis (strain DSM 101723 / JCM 4913 / KCC S-0913 / 768)</name>
    <dbReference type="NCBI Taxonomy" id="1214101"/>
    <lineage>
        <taxon>Bacteria</taxon>
        <taxon>Bacillati</taxon>
        <taxon>Actinomycetota</taxon>
        <taxon>Actinomycetes</taxon>
        <taxon>Kitasatosporales</taxon>
        <taxon>Streptomycetaceae</taxon>
        <taxon>Streptomyces</taxon>
    </lineage>
</organism>
<dbReference type="KEGG" id="sdv:BN159_p38"/>
<dbReference type="RefSeq" id="WP_015449456.1">
    <property type="nucleotide sequence ID" value="NC_020545.1"/>
</dbReference>
<dbReference type="GO" id="GO:0016746">
    <property type="term" value="F:acyltransferase activity"/>
    <property type="evidence" value="ECO:0007669"/>
    <property type="project" value="InterPro"/>
</dbReference>
<name>K4RGL6_STRDJ</name>
<geneLocation type="plasmid" evidence="5 6">
    <name>pSDA1</name>
</geneLocation>
<dbReference type="GO" id="GO:0003677">
    <property type="term" value="F:DNA binding"/>
    <property type="evidence" value="ECO:0007669"/>
    <property type="project" value="UniProtKB-KW"/>
</dbReference>
<dbReference type="InterPro" id="IPR036625">
    <property type="entry name" value="E3-bd_dom_sf"/>
</dbReference>
<gene>
    <name evidence="5" type="ORF">BN159_p38</name>
</gene>